<gene>
    <name evidence="4" type="ORF">EJ05DRAFT_96608</name>
</gene>
<evidence type="ECO:0000313" key="5">
    <source>
        <dbReference type="Proteomes" id="UP000799437"/>
    </source>
</evidence>
<dbReference type="Proteomes" id="UP000799437">
    <property type="component" value="Unassembled WGS sequence"/>
</dbReference>
<dbReference type="EMBL" id="ML996576">
    <property type="protein sequence ID" value="KAF2756299.1"/>
    <property type="molecule type" value="Genomic_DNA"/>
</dbReference>
<dbReference type="PANTHER" id="PTHR43798">
    <property type="entry name" value="MONOACYLGLYCEROL LIPASE"/>
    <property type="match status" value="1"/>
</dbReference>
<dbReference type="Pfam" id="PF00561">
    <property type="entry name" value="Abhydrolase_1"/>
    <property type="match status" value="1"/>
</dbReference>
<name>A0A6A6W2E8_9PEZI</name>
<dbReference type="GO" id="GO:0008233">
    <property type="term" value="F:peptidase activity"/>
    <property type="evidence" value="ECO:0007669"/>
    <property type="project" value="InterPro"/>
</dbReference>
<dbReference type="PRINTS" id="PR00111">
    <property type="entry name" value="ABHYDROLASE"/>
</dbReference>
<keyword evidence="5" id="KW-1185">Reference proteome</keyword>
<evidence type="ECO:0000313" key="4">
    <source>
        <dbReference type="EMBL" id="KAF2756299.1"/>
    </source>
</evidence>
<proteinExistence type="inferred from homology"/>
<dbReference type="PANTHER" id="PTHR43798:SF33">
    <property type="entry name" value="HYDROLASE, PUTATIVE (AFU_ORTHOLOGUE AFUA_2G14860)-RELATED"/>
    <property type="match status" value="1"/>
</dbReference>
<keyword evidence="2" id="KW-0378">Hydrolase</keyword>
<comment type="similarity">
    <text evidence="1">Belongs to the peptidase S33 family.</text>
</comment>
<protein>
    <submittedName>
        <fullName evidence="4">Proline-specific peptidase</fullName>
    </submittedName>
</protein>
<dbReference type="PRINTS" id="PR00793">
    <property type="entry name" value="PROAMNOPTASE"/>
</dbReference>
<dbReference type="NCBIfam" id="TIGR01250">
    <property type="entry name" value="pro_imino_pep_2"/>
    <property type="match status" value="1"/>
</dbReference>
<dbReference type="InterPro" id="IPR050266">
    <property type="entry name" value="AB_hydrolase_sf"/>
</dbReference>
<dbReference type="GO" id="GO:0006508">
    <property type="term" value="P:proteolysis"/>
    <property type="evidence" value="ECO:0007669"/>
    <property type="project" value="InterPro"/>
</dbReference>
<dbReference type="InterPro" id="IPR029058">
    <property type="entry name" value="AB_hydrolase_fold"/>
</dbReference>
<feature type="domain" description="AB hydrolase-1" evidence="3">
    <location>
        <begin position="37"/>
        <end position="296"/>
    </location>
</feature>
<evidence type="ECO:0000256" key="2">
    <source>
        <dbReference type="ARBA" id="ARBA00022801"/>
    </source>
</evidence>
<accession>A0A6A6W2E8</accession>
<evidence type="ECO:0000259" key="3">
    <source>
        <dbReference type="Pfam" id="PF00561"/>
    </source>
</evidence>
<dbReference type="InterPro" id="IPR005945">
    <property type="entry name" value="Pro_imino_pep"/>
</dbReference>
<dbReference type="InterPro" id="IPR000073">
    <property type="entry name" value="AB_hydrolase_1"/>
</dbReference>
<dbReference type="RefSeq" id="XP_033598750.1">
    <property type="nucleotide sequence ID" value="XM_033750106.1"/>
</dbReference>
<dbReference type="InterPro" id="IPR002410">
    <property type="entry name" value="Peptidase_S33"/>
</dbReference>
<dbReference type="GO" id="GO:0016020">
    <property type="term" value="C:membrane"/>
    <property type="evidence" value="ECO:0007669"/>
    <property type="project" value="TreeGrafter"/>
</dbReference>
<dbReference type="SUPFAM" id="SSF53474">
    <property type="entry name" value="alpha/beta-Hydrolases"/>
    <property type="match status" value="1"/>
</dbReference>
<dbReference type="GeneID" id="54491160"/>
<evidence type="ECO:0000256" key="1">
    <source>
        <dbReference type="ARBA" id="ARBA00010088"/>
    </source>
</evidence>
<dbReference type="Gene3D" id="3.40.50.1820">
    <property type="entry name" value="alpha/beta hydrolase"/>
    <property type="match status" value="1"/>
</dbReference>
<dbReference type="OrthoDB" id="190201at2759"/>
<sequence>MRAPQVISGTVTWTPPGLDQSVQTWYKTIGDIQAFTPLLILHGGPAATHEYLLPLTDLARARIPLIFYDQLGCGASTILPARAGDQTFWSVALFITELQTLVNHLGLHDRKFDVYGHSWGGMLAAEYAIAQPDRVRRLVLGGALASIKDFKDGLARLRDALPPDVQRALGEAERMGDFTSPEYEAAMEVWFKRHVSLSRPFPCPEMANVLGWFEKDGKEGGSKVYETMYGPSELAPNGVLKDWSVVDRLGDIRAPTLLLNGDEDEATEEAMRPFFERIDKVKWTTLADAAHFAHVEQTEQYVALIKAFLSDGN</sequence>
<dbReference type="AlphaFoldDB" id="A0A6A6W2E8"/>
<organism evidence="4 5">
    <name type="scientific">Pseudovirgaria hyperparasitica</name>
    <dbReference type="NCBI Taxonomy" id="470096"/>
    <lineage>
        <taxon>Eukaryota</taxon>
        <taxon>Fungi</taxon>
        <taxon>Dikarya</taxon>
        <taxon>Ascomycota</taxon>
        <taxon>Pezizomycotina</taxon>
        <taxon>Dothideomycetes</taxon>
        <taxon>Dothideomycetes incertae sedis</taxon>
        <taxon>Acrospermales</taxon>
        <taxon>Acrospermaceae</taxon>
        <taxon>Pseudovirgaria</taxon>
    </lineage>
</organism>
<reference evidence="4" key="1">
    <citation type="journal article" date="2020" name="Stud. Mycol.">
        <title>101 Dothideomycetes genomes: a test case for predicting lifestyles and emergence of pathogens.</title>
        <authorList>
            <person name="Haridas S."/>
            <person name="Albert R."/>
            <person name="Binder M."/>
            <person name="Bloem J."/>
            <person name="Labutti K."/>
            <person name="Salamov A."/>
            <person name="Andreopoulos B."/>
            <person name="Baker S."/>
            <person name="Barry K."/>
            <person name="Bills G."/>
            <person name="Bluhm B."/>
            <person name="Cannon C."/>
            <person name="Castanera R."/>
            <person name="Culley D."/>
            <person name="Daum C."/>
            <person name="Ezra D."/>
            <person name="Gonzalez J."/>
            <person name="Henrissat B."/>
            <person name="Kuo A."/>
            <person name="Liang C."/>
            <person name="Lipzen A."/>
            <person name="Lutzoni F."/>
            <person name="Magnuson J."/>
            <person name="Mondo S."/>
            <person name="Nolan M."/>
            <person name="Ohm R."/>
            <person name="Pangilinan J."/>
            <person name="Park H.-J."/>
            <person name="Ramirez L."/>
            <person name="Alfaro M."/>
            <person name="Sun H."/>
            <person name="Tritt A."/>
            <person name="Yoshinaga Y."/>
            <person name="Zwiers L.-H."/>
            <person name="Turgeon B."/>
            <person name="Goodwin S."/>
            <person name="Spatafora J."/>
            <person name="Crous P."/>
            <person name="Grigoriev I."/>
        </authorList>
    </citation>
    <scope>NUCLEOTIDE SEQUENCE</scope>
    <source>
        <strain evidence="4">CBS 121739</strain>
    </source>
</reference>
<dbReference type="PIRSF" id="PIRSF005539">
    <property type="entry name" value="Pept_S33_TRI_F1"/>
    <property type="match status" value="1"/>
</dbReference>